<evidence type="ECO:0000259" key="4">
    <source>
        <dbReference type="Pfam" id="PF01301"/>
    </source>
</evidence>
<dbReference type="OMA" id="PWITEIG"/>
<keyword evidence="3" id="KW-0326">Glycosidase</keyword>
<dbReference type="InterPro" id="IPR019801">
    <property type="entry name" value="Glyco_hydro_35_CS"/>
</dbReference>
<evidence type="ECO:0000313" key="5">
    <source>
        <dbReference type="EMBL" id="ESO09774.1"/>
    </source>
</evidence>
<dbReference type="SUPFAM" id="SSF51445">
    <property type="entry name" value="(Trans)glycosidases"/>
    <property type="match status" value="1"/>
</dbReference>
<proteinExistence type="inferred from homology"/>
<dbReference type="PANTHER" id="PTHR23421">
    <property type="entry name" value="BETA-GALACTOSIDASE RELATED"/>
    <property type="match status" value="1"/>
</dbReference>
<dbReference type="EMBL" id="KB095913">
    <property type="protein sequence ID" value="ESO09774.1"/>
    <property type="molecule type" value="Genomic_DNA"/>
</dbReference>
<dbReference type="InterPro" id="IPR017853">
    <property type="entry name" value="GH"/>
</dbReference>
<dbReference type="InterPro" id="IPR031330">
    <property type="entry name" value="Gly_Hdrlase_35_cat"/>
</dbReference>
<accession>T1FWN3</accession>
<evidence type="ECO:0000256" key="3">
    <source>
        <dbReference type="ARBA" id="ARBA00023295"/>
    </source>
</evidence>
<comment type="similarity">
    <text evidence="1">Belongs to the glycosyl hydrolase 35 family.</text>
</comment>
<evidence type="ECO:0000313" key="7">
    <source>
        <dbReference type="Proteomes" id="UP000015101"/>
    </source>
</evidence>
<evidence type="ECO:0000313" key="6">
    <source>
        <dbReference type="EnsemblMetazoa" id="HelroP195009"/>
    </source>
</evidence>
<dbReference type="InParanoid" id="T1FWN3"/>
<evidence type="ECO:0000256" key="1">
    <source>
        <dbReference type="ARBA" id="ARBA00009809"/>
    </source>
</evidence>
<dbReference type="GO" id="GO:0004553">
    <property type="term" value="F:hydrolase activity, hydrolyzing O-glycosyl compounds"/>
    <property type="evidence" value="ECO:0007669"/>
    <property type="project" value="InterPro"/>
</dbReference>
<dbReference type="EnsemblMetazoa" id="HelroT195009">
    <property type="protein sequence ID" value="HelroP195009"/>
    <property type="gene ID" value="HelroG195009"/>
</dbReference>
<dbReference type="eggNOG" id="KOG0496">
    <property type="taxonomic scope" value="Eukaryota"/>
</dbReference>
<dbReference type="GO" id="GO:0005975">
    <property type="term" value="P:carbohydrate metabolic process"/>
    <property type="evidence" value="ECO:0007669"/>
    <property type="project" value="InterPro"/>
</dbReference>
<dbReference type="FunFam" id="3.20.20.80:FF:000115">
    <property type="entry name" value="Beta-galactosidase"/>
    <property type="match status" value="1"/>
</dbReference>
<dbReference type="KEGG" id="hro:HELRODRAFT_195009"/>
<dbReference type="GeneID" id="20213228"/>
<reference evidence="6" key="3">
    <citation type="submission" date="2015-06" db="UniProtKB">
        <authorList>
            <consortium name="EnsemblMetazoa"/>
        </authorList>
    </citation>
    <scope>IDENTIFICATION</scope>
</reference>
<dbReference type="CTD" id="20213228"/>
<feature type="domain" description="Glycoside hydrolase 35 catalytic" evidence="4">
    <location>
        <begin position="12"/>
        <end position="288"/>
    </location>
</feature>
<reference evidence="5 7" key="2">
    <citation type="journal article" date="2013" name="Nature">
        <title>Insights into bilaterian evolution from three spiralian genomes.</title>
        <authorList>
            <person name="Simakov O."/>
            <person name="Marletaz F."/>
            <person name="Cho S.J."/>
            <person name="Edsinger-Gonzales E."/>
            <person name="Havlak P."/>
            <person name="Hellsten U."/>
            <person name="Kuo D.H."/>
            <person name="Larsson T."/>
            <person name="Lv J."/>
            <person name="Arendt D."/>
            <person name="Savage R."/>
            <person name="Osoegawa K."/>
            <person name="de Jong P."/>
            <person name="Grimwood J."/>
            <person name="Chapman J.A."/>
            <person name="Shapiro H."/>
            <person name="Aerts A."/>
            <person name="Otillar R.P."/>
            <person name="Terry A.Y."/>
            <person name="Boore J.L."/>
            <person name="Grigoriev I.V."/>
            <person name="Lindberg D.R."/>
            <person name="Seaver E.C."/>
            <person name="Weisblat D.A."/>
            <person name="Putnam N.H."/>
            <person name="Rokhsar D.S."/>
        </authorList>
    </citation>
    <scope>NUCLEOTIDE SEQUENCE</scope>
</reference>
<dbReference type="OrthoDB" id="1657402at2759"/>
<evidence type="ECO:0000256" key="2">
    <source>
        <dbReference type="ARBA" id="ARBA00022801"/>
    </source>
</evidence>
<dbReference type="EMBL" id="AMQM01009047">
    <property type="status" value="NOT_ANNOTATED_CDS"/>
    <property type="molecule type" value="Genomic_DNA"/>
</dbReference>
<dbReference type="PROSITE" id="PS01182">
    <property type="entry name" value="GLYCOSYL_HYDROL_F35"/>
    <property type="match status" value="1"/>
</dbReference>
<dbReference type="HOGENOM" id="CLU_007853_9_0_1"/>
<dbReference type="Gene3D" id="3.20.20.80">
    <property type="entry name" value="Glycosidases"/>
    <property type="match status" value="1"/>
</dbReference>
<dbReference type="Proteomes" id="UP000015101">
    <property type="component" value="Unassembled WGS sequence"/>
</dbReference>
<dbReference type="PRINTS" id="PR00742">
    <property type="entry name" value="GLHYDRLASE35"/>
</dbReference>
<organism evidence="6 7">
    <name type="scientific">Helobdella robusta</name>
    <name type="common">Californian leech</name>
    <dbReference type="NCBI Taxonomy" id="6412"/>
    <lineage>
        <taxon>Eukaryota</taxon>
        <taxon>Metazoa</taxon>
        <taxon>Spiralia</taxon>
        <taxon>Lophotrochozoa</taxon>
        <taxon>Annelida</taxon>
        <taxon>Clitellata</taxon>
        <taxon>Hirudinea</taxon>
        <taxon>Rhynchobdellida</taxon>
        <taxon>Glossiphoniidae</taxon>
        <taxon>Helobdella</taxon>
    </lineage>
</organism>
<dbReference type="RefSeq" id="XP_009012129.1">
    <property type="nucleotide sequence ID" value="XM_009013881.1"/>
</dbReference>
<keyword evidence="7" id="KW-1185">Reference proteome</keyword>
<keyword evidence="2" id="KW-0378">Hydrolase</keyword>
<dbReference type="AlphaFoldDB" id="T1FWN3"/>
<protein>
    <recommendedName>
        <fullName evidence="4">Glycoside hydrolase 35 catalytic domain-containing protein</fullName>
    </recommendedName>
</protein>
<gene>
    <name evidence="6" type="primary">20213228</name>
    <name evidence="5" type="ORF">HELRODRAFT_195009</name>
</gene>
<dbReference type="STRING" id="6412.T1FWN3"/>
<name>T1FWN3_HELRO</name>
<sequence>MSASLEARDKEFYLKGEKIRILSGAVHYFRIVPDYWLDRLQKLKFCGLNCVETYVPWNLHEEIKGEFKFEGILDLRSFIKMAHSLGLYVILRPGPYICSEWEFGGLPSWLLSDANMKVRSSYEPYLQAVEEYFNKLLPLVTDLQHSRGGPIICLQLENEYGAYAADLNYMNFLRQNMLKNGIVEMLFTSDGGPGLQGEKLNDAPMSVELLIDHSFHIQNPHHSNKRLTVIIKYAVLMTLNFQLKEYGYLMHEYVRNVKQPNKPLFVMEFWSGWFDHWGEKHQILPNESSIVFIYYQFY</sequence>
<dbReference type="InterPro" id="IPR001944">
    <property type="entry name" value="Glycoside_Hdrlase_35"/>
</dbReference>
<reference evidence="7" key="1">
    <citation type="submission" date="2012-12" db="EMBL/GenBank/DDBJ databases">
        <authorList>
            <person name="Hellsten U."/>
            <person name="Grimwood J."/>
            <person name="Chapman J.A."/>
            <person name="Shapiro H."/>
            <person name="Aerts A."/>
            <person name="Otillar R.P."/>
            <person name="Terry A.Y."/>
            <person name="Boore J.L."/>
            <person name="Simakov O."/>
            <person name="Marletaz F."/>
            <person name="Cho S.-J."/>
            <person name="Edsinger-Gonzales E."/>
            <person name="Havlak P."/>
            <person name="Kuo D.-H."/>
            <person name="Larsson T."/>
            <person name="Lv J."/>
            <person name="Arendt D."/>
            <person name="Savage R."/>
            <person name="Osoegawa K."/>
            <person name="de Jong P."/>
            <person name="Lindberg D.R."/>
            <person name="Seaver E.C."/>
            <person name="Weisblat D.A."/>
            <person name="Putnam N.H."/>
            <person name="Grigoriev I.V."/>
            <person name="Rokhsar D.S."/>
        </authorList>
    </citation>
    <scope>NUCLEOTIDE SEQUENCE</scope>
</reference>
<dbReference type="Pfam" id="PF01301">
    <property type="entry name" value="Glyco_hydro_35"/>
    <property type="match status" value="1"/>
</dbReference>